<evidence type="ECO:0000313" key="1">
    <source>
        <dbReference type="EMBL" id="KAB2103043.1"/>
    </source>
</evidence>
<name>A0ACB6FFE2_9PLEO</name>
<sequence>MDPANVEAYYSIEGYREDLTESSGYLHGLHPGVQYPFGLTSTLDTVIAS</sequence>
<dbReference type="Proteomes" id="UP000293547">
    <property type="component" value="Unassembled WGS sequence"/>
</dbReference>
<reference evidence="1 2" key="1">
    <citation type="journal article" date="2019" name="bioRxiv">
        <title>Genomics, evolutionary history and diagnostics of the Alternaria alternata species group including apple and Asian pear pathotypes.</title>
        <authorList>
            <person name="Armitage A.D."/>
            <person name="Cockerton H.M."/>
            <person name="Sreenivasaprasad S."/>
            <person name="Woodhall J.W."/>
            <person name="Lane C.R."/>
            <person name="Harrison R.J."/>
            <person name="Clarkson J.P."/>
        </authorList>
    </citation>
    <scope>NUCLEOTIDE SEQUENCE [LARGE SCALE GENOMIC DNA]</scope>
    <source>
        <strain evidence="1 2">FERA 650</strain>
    </source>
</reference>
<dbReference type="EMBL" id="PDWZ02000009">
    <property type="protein sequence ID" value="KAB2103043.1"/>
    <property type="molecule type" value="Genomic_DNA"/>
</dbReference>
<keyword evidence="2" id="KW-1185">Reference proteome</keyword>
<accession>A0ACB6FFE2</accession>
<protein>
    <submittedName>
        <fullName evidence="1">Uncharacterized protein</fullName>
    </submittedName>
</protein>
<organism evidence="1 2">
    <name type="scientific">Alternaria gaisen</name>
    <dbReference type="NCBI Taxonomy" id="167740"/>
    <lineage>
        <taxon>Eukaryota</taxon>
        <taxon>Fungi</taxon>
        <taxon>Dikarya</taxon>
        <taxon>Ascomycota</taxon>
        <taxon>Pezizomycotina</taxon>
        <taxon>Dothideomycetes</taxon>
        <taxon>Pleosporomycetidae</taxon>
        <taxon>Pleosporales</taxon>
        <taxon>Pleosporineae</taxon>
        <taxon>Pleosporaceae</taxon>
        <taxon>Alternaria</taxon>
        <taxon>Alternaria sect. Alternaria</taxon>
    </lineage>
</organism>
<comment type="caution">
    <text evidence="1">The sequence shown here is derived from an EMBL/GenBank/DDBJ whole genome shotgun (WGS) entry which is preliminary data.</text>
</comment>
<gene>
    <name evidence="1" type="ORF">AG0111_0g9257</name>
</gene>
<evidence type="ECO:0000313" key="2">
    <source>
        <dbReference type="Proteomes" id="UP000293547"/>
    </source>
</evidence>
<proteinExistence type="predicted"/>